<dbReference type="AlphaFoldDB" id="A0AAN6UAZ3"/>
<proteinExistence type="predicted"/>
<protein>
    <submittedName>
        <fullName evidence="1">Uncharacterized protein</fullName>
    </submittedName>
</protein>
<dbReference type="EMBL" id="MU853223">
    <property type="protein sequence ID" value="KAK4129703.1"/>
    <property type="molecule type" value="Genomic_DNA"/>
</dbReference>
<name>A0AAN6UAZ3_9PEZI</name>
<reference evidence="1" key="1">
    <citation type="journal article" date="2023" name="Mol. Phylogenet. Evol.">
        <title>Genome-scale phylogeny and comparative genomics of the fungal order Sordariales.</title>
        <authorList>
            <person name="Hensen N."/>
            <person name="Bonometti L."/>
            <person name="Westerberg I."/>
            <person name="Brannstrom I.O."/>
            <person name="Guillou S."/>
            <person name="Cros-Aarteil S."/>
            <person name="Calhoun S."/>
            <person name="Haridas S."/>
            <person name="Kuo A."/>
            <person name="Mondo S."/>
            <person name="Pangilinan J."/>
            <person name="Riley R."/>
            <person name="LaButti K."/>
            <person name="Andreopoulos B."/>
            <person name="Lipzen A."/>
            <person name="Chen C."/>
            <person name="Yan M."/>
            <person name="Daum C."/>
            <person name="Ng V."/>
            <person name="Clum A."/>
            <person name="Steindorff A."/>
            <person name="Ohm R.A."/>
            <person name="Martin F."/>
            <person name="Silar P."/>
            <person name="Natvig D.O."/>
            <person name="Lalanne C."/>
            <person name="Gautier V."/>
            <person name="Ament-Velasquez S.L."/>
            <person name="Kruys A."/>
            <person name="Hutchinson M.I."/>
            <person name="Powell A.J."/>
            <person name="Barry K."/>
            <person name="Miller A.N."/>
            <person name="Grigoriev I.V."/>
            <person name="Debuchy R."/>
            <person name="Gladieux P."/>
            <person name="Hiltunen Thoren M."/>
            <person name="Johannesson H."/>
        </authorList>
    </citation>
    <scope>NUCLEOTIDE SEQUENCE</scope>
    <source>
        <strain evidence="1">CBS 731.68</strain>
    </source>
</reference>
<organism evidence="1 2">
    <name type="scientific">Parathielavia appendiculata</name>
    <dbReference type="NCBI Taxonomy" id="2587402"/>
    <lineage>
        <taxon>Eukaryota</taxon>
        <taxon>Fungi</taxon>
        <taxon>Dikarya</taxon>
        <taxon>Ascomycota</taxon>
        <taxon>Pezizomycotina</taxon>
        <taxon>Sordariomycetes</taxon>
        <taxon>Sordariomycetidae</taxon>
        <taxon>Sordariales</taxon>
        <taxon>Chaetomiaceae</taxon>
        <taxon>Parathielavia</taxon>
    </lineage>
</organism>
<dbReference type="Proteomes" id="UP001302602">
    <property type="component" value="Unassembled WGS sequence"/>
</dbReference>
<keyword evidence="2" id="KW-1185">Reference proteome</keyword>
<evidence type="ECO:0000313" key="1">
    <source>
        <dbReference type="EMBL" id="KAK4129703.1"/>
    </source>
</evidence>
<sequence>MKTKRAYELVQSNRPSAKYCIESGLSYGVFIQNWTPRRADTEGEGQLHWNSNDTSASREQLLEQMDFPLIAITLSQDAAKTQDSAS</sequence>
<accession>A0AAN6UAZ3</accession>
<evidence type="ECO:0000313" key="2">
    <source>
        <dbReference type="Proteomes" id="UP001302602"/>
    </source>
</evidence>
<dbReference type="GeneID" id="87828722"/>
<gene>
    <name evidence="1" type="ORF">N657DRAFT_640370</name>
</gene>
<dbReference type="RefSeq" id="XP_062653474.1">
    <property type="nucleotide sequence ID" value="XM_062791953.1"/>
</dbReference>
<reference evidence="1" key="2">
    <citation type="submission" date="2023-05" db="EMBL/GenBank/DDBJ databases">
        <authorList>
            <consortium name="Lawrence Berkeley National Laboratory"/>
            <person name="Steindorff A."/>
            <person name="Hensen N."/>
            <person name="Bonometti L."/>
            <person name="Westerberg I."/>
            <person name="Brannstrom I.O."/>
            <person name="Guillou S."/>
            <person name="Cros-Aarteil S."/>
            <person name="Calhoun S."/>
            <person name="Haridas S."/>
            <person name="Kuo A."/>
            <person name="Mondo S."/>
            <person name="Pangilinan J."/>
            <person name="Riley R."/>
            <person name="Labutti K."/>
            <person name="Andreopoulos B."/>
            <person name="Lipzen A."/>
            <person name="Chen C."/>
            <person name="Yanf M."/>
            <person name="Daum C."/>
            <person name="Ng V."/>
            <person name="Clum A."/>
            <person name="Ohm R."/>
            <person name="Martin F."/>
            <person name="Silar P."/>
            <person name="Natvig D."/>
            <person name="Lalanne C."/>
            <person name="Gautier V."/>
            <person name="Ament-Velasquez S.L."/>
            <person name="Kruys A."/>
            <person name="Hutchinson M.I."/>
            <person name="Powell A.J."/>
            <person name="Barry K."/>
            <person name="Miller A.N."/>
            <person name="Grigoriev I.V."/>
            <person name="Debuchy R."/>
            <person name="Gladieux P."/>
            <person name="Thoren M.H."/>
            <person name="Johannesson H."/>
        </authorList>
    </citation>
    <scope>NUCLEOTIDE SEQUENCE</scope>
    <source>
        <strain evidence="1">CBS 731.68</strain>
    </source>
</reference>
<comment type="caution">
    <text evidence="1">The sequence shown here is derived from an EMBL/GenBank/DDBJ whole genome shotgun (WGS) entry which is preliminary data.</text>
</comment>